<dbReference type="Gene3D" id="1.10.510.10">
    <property type="entry name" value="Transferase(Phosphotransferase) domain 1"/>
    <property type="match status" value="1"/>
</dbReference>
<dbReference type="InterPro" id="IPR011009">
    <property type="entry name" value="Kinase-like_dom_sf"/>
</dbReference>
<feature type="domain" description="Gnk2-homologous" evidence="14">
    <location>
        <begin position="33"/>
        <end position="141"/>
    </location>
</feature>
<dbReference type="AlphaFoldDB" id="A0A1R3I0I1"/>
<keyword evidence="12" id="KW-0812">Transmembrane</keyword>
<evidence type="ECO:0000256" key="3">
    <source>
        <dbReference type="ARBA" id="ARBA00022729"/>
    </source>
</evidence>
<evidence type="ECO:0000256" key="4">
    <source>
        <dbReference type="ARBA" id="ARBA00022737"/>
    </source>
</evidence>
<dbReference type="CDD" id="cd14066">
    <property type="entry name" value="STKc_IRAK"/>
    <property type="match status" value="1"/>
</dbReference>
<keyword evidence="3" id="KW-0732">Signal</keyword>
<organism evidence="15 16">
    <name type="scientific">Corchorus capsularis</name>
    <name type="common">Jute</name>
    <dbReference type="NCBI Taxonomy" id="210143"/>
    <lineage>
        <taxon>Eukaryota</taxon>
        <taxon>Viridiplantae</taxon>
        <taxon>Streptophyta</taxon>
        <taxon>Embryophyta</taxon>
        <taxon>Tracheophyta</taxon>
        <taxon>Spermatophyta</taxon>
        <taxon>Magnoliopsida</taxon>
        <taxon>eudicotyledons</taxon>
        <taxon>Gunneridae</taxon>
        <taxon>Pentapetalae</taxon>
        <taxon>rosids</taxon>
        <taxon>malvids</taxon>
        <taxon>Malvales</taxon>
        <taxon>Malvaceae</taxon>
        <taxon>Grewioideae</taxon>
        <taxon>Apeibeae</taxon>
        <taxon>Corchorus</taxon>
    </lineage>
</organism>
<keyword evidence="12" id="KW-1133">Transmembrane helix</keyword>
<dbReference type="Pfam" id="PF01657">
    <property type="entry name" value="Stress-antifung"/>
    <property type="match status" value="1"/>
</dbReference>
<dbReference type="GO" id="GO:0005524">
    <property type="term" value="F:ATP binding"/>
    <property type="evidence" value="ECO:0007669"/>
    <property type="project" value="UniProtKB-UniRule"/>
</dbReference>
<dbReference type="CDD" id="cd23509">
    <property type="entry name" value="Gnk2-like"/>
    <property type="match status" value="1"/>
</dbReference>
<feature type="region of interest" description="Disordered" evidence="11">
    <location>
        <begin position="504"/>
        <end position="535"/>
    </location>
</feature>
<evidence type="ECO:0000313" key="16">
    <source>
        <dbReference type="Proteomes" id="UP000188268"/>
    </source>
</evidence>
<proteinExistence type="predicted"/>
<dbReference type="PROSITE" id="PS00107">
    <property type="entry name" value="PROTEIN_KINASE_ATP"/>
    <property type="match status" value="1"/>
</dbReference>
<gene>
    <name evidence="15" type="ORF">CCACVL1_15928</name>
</gene>
<feature type="compositionally biased region" description="Pro residues" evidence="11">
    <location>
        <begin position="555"/>
        <end position="564"/>
    </location>
</feature>
<dbReference type="Gramene" id="OMO76086">
    <property type="protein sequence ID" value="OMO76086"/>
    <property type="gene ID" value="CCACVL1_15928"/>
</dbReference>
<evidence type="ECO:0000256" key="12">
    <source>
        <dbReference type="SAM" id="Phobius"/>
    </source>
</evidence>
<dbReference type="SUPFAM" id="SSF56112">
    <property type="entry name" value="Protein kinase-like (PK-like)"/>
    <property type="match status" value="1"/>
</dbReference>
<dbReference type="InterPro" id="IPR017441">
    <property type="entry name" value="Protein_kinase_ATP_BS"/>
</dbReference>
<dbReference type="PROSITE" id="PS50011">
    <property type="entry name" value="PROTEIN_KINASE_DOM"/>
    <property type="match status" value="1"/>
</dbReference>
<feature type="region of interest" description="Disordered" evidence="11">
    <location>
        <begin position="35"/>
        <end position="58"/>
    </location>
</feature>
<reference evidence="15 16" key="1">
    <citation type="submission" date="2013-09" db="EMBL/GenBank/DDBJ databases">
        <title>Corchorus capsularis genome sequencing.</title>
        <authorList>
            <person name="Alam M."/>
            <person name="Haque M.S."/>
            <person name="Islam M.S."/>
            <person name="Emdad E.M."/>
            <person name="Islam M.M."/>
            <person name="Ahmed B."/>
            <person name="Halim A."/>
            <person name="Hossen Q.M.M."/>
            <person name="Hossain M.Z."/>
            <person name="Ahmed R."/>
            <person name="Khan M.M."/>
            <person name="Islam R."/>
            <person name="Rashid M.M."/>
            <person name="Khan S.A."/>
            <person name="Rahman M.S."/>
            <person name="Alam M."/>
        </authorList>
    </citation>
    <scope>NUCLEOTIDE SEQUENCE [LARGE SCALE GENOMIC DNA]</scope>
    <source>
        <strain evidence="16">cv. CVL-1</strain>
        <tissue evidence="15">Whole seedling</tissue>
    </source>
</reference>
<evidence type="ECO:0000256" key="5">
    <source>
        <dbReference type="ARBA" id="ARBA00022741"/>
    </source>
</evidence>
<keyword evidence="5 10" id="KW-0547">Nucleotide-binding</keyword>
<accession>A0A1R3I0I1</accession>
<evidence type="ECO:0000256" key="9">
    <source>
        <dbReference type="ARBA" id="ARBA00023180"/>
    </source>
</evidence>
<dbReference type="FunFam" id="1.10.510.10:FF:000336">
    <property type="entry name" value="Cysteine-rich receptor-like protein kinase 2"/>
    <property type="match status" value="1"/>
</dbReference>
<protein>
    <recommendedName>
        <fullName evidence="17">Protein kinase domain-containing protein</fullName>
    </recommendedName>
</protein>
<evidence type="ECO:0000259" key="13">
    <source>
        <dbReference type="PROSITE" id="PS50011"/>
    </source>
</evidence>
<dbReference type="InterPro" id="IPR000719">
    <property type="entry name" value="Prot_kinase_dom"/>
</dbReference>
<keyword evidence="4" id="KW-0677">Repeat</keyword>
<evidence type="ECO:0000313" key="15">
    <source>
        <dbReference type="EMBL" id="OMO76086.1"/>
    </source>
</evidence>
<keyword evidence="6" id="KW-0418">Kinase</keyword>
<feature type="transmembrane region" description="Helical" evidence="12">
    <location>
        <begin position="864"/>
        <end position="881"/>
    </location>
</feature>
<evidence type="ECO:0008006" key="17">
    <source>
        <dbReference type="Google" id="ProtNLM"/>
    </source>
</evidence>
<feature type="compositionally biased region" description="Polar residues" evidence="11">
    <location>
        <begin position="525"/>
        <end position="535"/>
    </location>
</feature>
<keyword evidence="8" id="KW-0675">Receptor</keyword>
<feature type="transmembrane region" description="Helical" evidence="12">
    <location>
        <begin position="164"/>
        <end position="186"/>
    </location>
</feature>
<dbReference type="InterPro" id="IPR002902">
    <property type="entry name" value="GNK2"/>
</dbReference>
<feature type="region of interest" description="Disordered" evidence="11">
    <location>
        <begin position="548"/>
        <end position="596"/>
    </location>
</feature>
<name>A0A1R3I0I1_COCAP</name>
<keyword evidence="7 10" id="KW-0067">ATP-binding</keyword>
<dbReference type="GO" id="GO:0004674">
    <property type="term" value="F:protein serine/threonine kinase activity"/>
    <property type="evidence" value="ECO:0007669"/>
    <property type="project" value="UniProtKB-KW"/>
</dbReference>
<feature type="compositionally biased region" description="Pro residues" evidence="11">
    <location>
        <begin position="580"/>
        <end position="589"/>
    </location>
</feature>
<dbReference type="PROSITE" id="PS00108">
    <property type="entry name" value="PROTEIN_KINASE_ST"/>
    <property type="match status" value="1"/>
</dbReference>
<dbReference type="InterPro" id="IPR008271">
    <property type="entry name" value="Ser/Thr_kinase_AS"/>
</dbReference>
<evidence type="ECO:0000256" key="7">
    <source>
        <dbReference type="ARBA" id="ARBA00022840"/>
    </source>
</evidence>
<dbReference type="OrthoDB" id="4062651at2759"/>
<dbReference type="Gene3D" id="3.30.200.20">
    <property type="entry name" value="Phosphorylase Kinase, domain 1"/>
    <property type="match status" value="1"/>
</dbReference>
<dbReference type="InterPro" id="IPR052059">
    <property type="entry name" value="CR_Ser/Thr_kinase"/>
</dbReference>
<dbReference type="STRING" id="210143.A0A1R3I0I1"/>
<evidence type="ECO:0000256" key="6">
    <source>
        <dbReference type="ARBA" id="ARBA00022777"/>
    </source>
</evidence>
<comment type="caution">
    <text evidence="15">The sequence shown here is derived from an EMBL/GenBank/DDBJ whole genome shotgun (WGS) entry which is preliminary data.</text>
</comment>
<sequence length="966" mass="106080">MSSSQFLKKLRVPPFILWFSAEITCPKTTVSLASPPLPPKSATAPPPTAPVSSTTAASSGELIEATPRINKFFAASSKEVAGANGNNVTAYGVAQCVETIDEKGCEECLKVAYGNIQRCPPEADGRAVDTGCFLRYSELPFFGANYTIDLKPYLKSKDSTKKKALIGGLVGGGGLLLLLSIFFVWFKVFRKDKAVLQDDVEGAPELQGPMTYTYKELTSATTNFSEENKLGEGGFGAVYKGVLKNGRVVAVKKLAISKSERVKTEFNTEVKLISNVHHRNLVRLIGCCSKGPELLLVYELMANGSLDKHLFGEGHGSLNWKQRFDIILGTAKGLAYLHEEFHVCIIHRDIKPGNILLNKDLQPKIADFGLVRLLPEDQTHVSTKFAGTLGYTAPEYALHGQLSEKVDTYSYGVVLLEIISGQKNTETSLDPTAEYLLKRAWGLYQDNMAMEIVDKSLDPSEYNKEDMKRIIEIAFLCTQSSAALRPTMSEVVALLKTLSSLEPRQPTRPAFIDSERRIVTEDNRSTSSGSNATNSITQVSEAMEELKNGYVSPSSSPPTPPSPLPISVGPGNQKYFFSPSPSPSPPFSPSPSNHASAENLPLLHHYNRPSAPLKQVTSAFSLDRKDPDELEDKSSSCLKDFAVAWYGKLNAIACASKTCARIPSSNVNPQFWIPIHIVVPERPTEFAVFNVIAESEQDKVQAPGRYKRPRALVSESWQASGEMLSSIDPEAMAVDRALVQSIQAYVDAVLDLASHLRCYARIWSSTIVPHLRIPGLNAPILYAAGFVYHPVGWGKSPVDEYFAERFFYWKIPRGVTDPKELEVLDLGYKNFSRPIPPELGSNLSLMIFWLDFLPFGAFSVKFSLLLLSLCSSLSLFLSVLVKERGMLKMEAATLNGISCGNEERGMIEIGAATSNGLWSTSVSSCVSCPRASQSVAVLRASLLRAVVLLVYLRVCRVREPRSRWPF</sequence>
<evidence type="ECO:0000259" key="14">
    <source>
        <dbReference type="PROSITE" id="PS51473"/>
    </source>
</evidence>
<dbReference type="PROSITE" id="PS51473">
    <property type="entry name" value="GNK2"/>
    <property type="match status" value="1"/>
</dbReference>
<evidence type="ECO:0000256" key="1">
    <source>
        <dbReference type="ARBA" id="ARBA00022527"/>
    </source>
</evidence>
<evidence type="ECO:0000256" key="10">
    <source>
        <dbReference type="PROSITE-ProRule" id="PRU10141"/>
    </source>
</evidence>
<dbReference type="InterPro" id="IPR038408">
    <property type="entry name" value="GNK2_sf"/>
</dbReference>
<dbReference type="Pfam" id="PF00069">
    <property type="entry name" value="Pkinase"/>
    <property type="match status" value="1"/>
</dbReference>
<feature type="domain" description="Protein kinase" evidence="13">
    <location>
        <begin position="224"/>
        <end position="476"/>
    </location>
</feature>
<dbReference type="SMART" id="SM00220">
    <property type="entry name" value="S_TKc"/>
    <property type="match status" value="1"/>
</dbReference>
<evidence type="ECO:0000256" key="11">
    <source>
        <dbReference type="SAM" id="MobiDB-lite"/>
    </source>
</evidence>
<dbReference type="PANTHER" id="PTHR47973">
    <property type="entry name" value="CYSTEINE-RICH RECEPTOR-LIKE PROTEIN KINASE 3"/>
    <property type="match status" value="1"/>
</dbReference>
<evidence type="ECO:0000256" key="2">
    <source>
        <dbReference type="ARBA" id="ARBA00022679"/>
    </source>
</evidence>
<keyword evidence="9" id="KW-0325">Glycoprotein</keyword>
<dbReference type="Gene3D" id="3.30.430.20">
    <property type="entry name" value="Gnk2 domain, C-X8-C-X2-C motif"/>
    <property type="match status" value="1"/>
</dbReference>
<dbReference type="FunFam" id="3.30.200.20:FF:000177">
    <property type="entry name" value="Cysteine-rich receptor-like protein kinase 2"/>
    <property type="match status" value="1"/>
</dbReference>
<dbReference type="EMBL" id="AWWV01010904">
    <property type="protein sequence ID" value="OMO76086.1"/>
    <property type="molecule type" value="Genomic_DNA"/>
</dbReference>
<feature type="binding site" evidence="10">
    <location>
        <position position="253"/>
    </location>
    <ligand>
        <name>ATP</name>
        <dbReference type="ChEBI" id="CHEBI:30616"/>
    </ligand>
</feature>
<keyword evidence="1" id="KW-0723">Serine/threonine-protein kinase</keyword>
<keyword evidence="16" id="KW-1185">Reference proteome</keyword>
<feature type="compositionally biased region" description="Pro residues" evidence="11">
    <location>
        <begin position="35"/>
        <end position="49"/>
    </location>
</feature>
<keyword evidence="12" id="KW-0472">Membrane</keyword>
<feature type="compositionally biased region" description="Basic and acidic residues" evidence="11">
    <location>
        <begin position="513"/>
        <end position="524"/>
    </location>
</feature>
<evidence type="ECO:0000256" key="8">
    <source>
        <dbReference type="ARBA" id="ARBA00023170"/>
    </source>
</evidence>
<dbReference type="Proteomes" id="UP000188268">
    <property type="component" value="Unassembled WGS sequence"/>
</dbReference>
<keyword evidence="2" id="KW-0808">Transferase</keyword>